<reference evidence="1" key="2">
    <citation type="journal article" date="2015" name="Data Brief">
        <title>Shoot transcriptome of the giant reed, Arundo donax.</title>
        <authorList>
            <person name="Barrero R.A."/>
            <person name="Guerrero F.D."/>
            <person name="Moolhuijzen P."/>
            <person name="Goolsby J.A."/>
            <person name="Tidwell J."/>
            <person name="Bellgard S.E."/>
            <person name="Bellgard M.I."/>
        </authorList>
    </citation>
    <scope>NUCLEOTIDE SEQUENCE</scope>
    <source>
        <tissue evidence="1">Shoot tissue taken approximately 20 cm above the soil surface</tissue>
    </source>
</reference>
<reference evidence="1" key="1">
    <citation type="submission" date="2014-09" db="EMBL/GenBank/DDBJ databases">
        <authorList>
            <person name="Magalhaes I.L.F."/>
            <person name="Oliveira U."/>
            <person name="Santos F.R."/>
            <person name="Vidigal T.H.D.A."/>
            <person name="Brescovit A.D."/>
            <person name="Santos A.J."/>
        </authorList>
    </citation>
    <scope>NUCLEOTIDE SEQUENCE</scope>
    <source>
        <tissue evidence="1">Shoot tissue taken approximately 20 cm above the soil surface</tissue>
    </source>
</reference>
<organism evidence="1">
    <name type="scientific">Arundo donax</name>
    <name type="common">Giant reed</name>
    <name type="synonym">Donax arundinaceus</name>
    <dbReference type="NCBI Taxonomy" id="35708"/>
    <lineage>
        <taxon>Eukaryota</taxon>
        <taxon>Viridiplantae</taxon>
        <taxon>Streptophyta</taxon>
        <taxon>Embryophyta</taxon>
        <taxon>Tracheophyta</taxon>
        <taxon>Spermatophyta</taxon>
        <taxon>Magnoliopsida</taxon>
        <taxon>Liliopsida</taxon>
        <taxon>Poales</taxon>
        <taxon>Poaceae</taxon>
        <taxon>PACMAD clade</taxon>
        <taxon>Arundinoideae</taxon>
        <taxon>Arundineae</taxon>
        <taxon>Arundo</taxon>
    </lineage>
</organism>
<evidence type="ECO:0000313" key="1">
    <source>
        <dbReference type="EMBL" id="JAD43517.1"/>
    </source>
</evidence>
<sequence length="39" mass="4338">MLLLSLTSTTLSIWENPYGANADTQAQLCKIGMYHLLLI</sequence>
<dbReference type="AlphaFoldDB" id="A0A0A9QAS0"/>
<accession>A0A0A9QAS0</accession>
<protein>
    <submittedName>
        <fullName evidence="1">Uncharacterized protein</fullName>
    </submittedName>
</protein>
<proteinExistence type="predicted"/>
<dbReference type="EMBL" id="GBRH01254378">
    <property type="protein sequence ID" value="JAD43517.1"/>
    <property type="molecule type" value="Transcribed_RNA"/>
</dbReference>
<name>A0A0A9QAS0_ARUDO</name>